<organism evidence="1 2">
    <name type="scientific">Carya illinoinensis</name>
    <name type="common">Pecan</name>
    <dbReference type="NCBI Taxonomy" id="32201"/>
    <lineage>
        <taxon>Eukaryota</taxon>
        <taxon>Viridiplantae</taxon>
        <taxon>Streptophyta</taxon>
        <taxon>Embryophyta</taxon>
        <taxon>Tracheophyta</taxon>
        <taxon>Spermatophyta</taxon>
        <taxon>Magnoliopsida</taxon>
        <taxon>eudicotyledons</taxon>
        <taxon>Gunneridae</taxon>
        <taxon>Pentapetalae</taxon>
        <taxon>rosids</taxon>
        <taxon>fabids</taxon>
        <taxon>Fagales</taxon>
        <taxon>Juglandaceae</taxon>
        <taxon>Carya</taxon>
    </lineage>
</organism>
<dbReference type="PANTHER" id="PTHR33710">
    <property type="entry name" value="BNAC02G09200D PROTEIN"/>
    <property type="match status" value="1"/>
</dbReference>
<name>A0A8T1PBY2_CARIL</name>
<reference evidence="1" key="1">
    <citation type="submission" date="2020-12" db="EMBL/GenBank/DDBJ databases">
        <title>WGS assembly of Carya illinoinensis cv. Pawnee.</title>
        <authorList>
            <person name="Platts A."/>
            <person name="Shu S."/>
            <person name="Wright S."/>
            <person name="Barry K."/>
            <person name="Edger P."/>
            <person name="Pires J.C."/>
            <person name="Schmutz J."/>
        </authorList>
    </citation>
    <scope>NUCLEOTIDE SEQUENCE</scope>
    <source>
        <tissue evidence="1">Leaf</tissue>
    </source>
</reference>
<gene>
    <name evidence="1" type="ORF">CIPAW_10G055400</name>
</gene>
<keyword evidence="2" id="KW-1185">Reference proteome</keyword>
<dbReference type="Proteomes" id="UP000811609">
    <property type="component" value="Chromosome 10"/>
</dbReference>
<proteinExistence type="predicted"/>
<dbReference type="PANTHER" id="PTHR33710:SF64">
    <property type="entry name" value="ENDONUCLEASE_EXONUCLEASE_PHOSPHATASE DOMAIN-CONTAINING PROTEIN"/>
    <property type="match status" value="1"/>
</dbReference>
<comment type="caution">
    <text evidence="1">The sequence shown here is derived from an EMBL/GenBank/DDBJ whole genome shotgun (WGS) entry which is preliminary data.</text>
</comment>
<dbReference type="EMBL" id="CM031818">
    <property type="protein sequence ID" value="KAG6638742.1"/>
    <property type="molecule type" value="Genomic_DNA"/>
</dbReference>
<dbReference type="AlphaFoldDB" id="A0A8T1PBY2"/>
<sequence length="112" mass="13076">MDLPLLGGEFTWSNGRGWSRLDRFLVSPSWEAYFPNLSQKCLPRVLSDHFPIVLDCGRINGRRRPFKFENMWLAAEGFVDKVRSWWSSYMSTGNPSFILAYKLKALKEDLKK</sequence>
<accession>A0A8T1PBY2</accession>
<evidence type="ECO:0000313" key="1">
    <source>
        <dbReference type="EMBL" id="KAG6638742.1"/>
    </source>
</evidence>
<evidence type="ECO:0000313" key="2">
    <source>
        <dbReference type="Proteomes" id="UP000811609"/>
    </source>
</evidence>
<protein>
    <submittedName>
        <fullName evidence="1">Uncharacterized protein</fullName>
    </submittedName>
</protein>